<dbReference type="AlphaFoldDB" id="A0A379JMU3"/>
<accession>A0A379JMU3</accession>
<dbReference type="Proteomes" id="UP000255467">
    <property type="component" value="Unassembled WGS sequence"/>
</dbReference>
<dbReference type="EMBL" id="UGRY01000008">
    <property type="protein sequence ID" value="SUD49551.1"/>
    <property type="molecule type" value="Genomic_DNA"/>
</dbReference>
<protein>
    <submittedName>
        <fullName evidence="1">Uncharacterized protein</fullName>
    </submittedName>
</protein>
<organism evidence="1 2">
    <name type="scientific">Nocardia otitidiscaviarum</name>
    <dbReference type="NCBI Taxonomy" id="1823"/>
    <lineage>
        <taxon>Bacteria</taxon>
        <taxon>Bacillati</taxon>
        <taxon>Actinomycetota</taxon>
        <taxon>Actinomycetes</taxon>
        <taxon>Mycobacteriales</taxon>
        <taxon>Nocardiaceae</taxon>
        <taxon>Nocardia</taxon>
    </lineage>
</organism>
<proteinExistence type="predicted"/>
<name>A0A379JMU3_9NOCA</name>
<evidence type="ECO:0000313" key="2">
    <source>
        <dbReference type="Proteomes" id="UP000255467"/>
    </source>
</evidence>
<reference evidence="1 2" key="1">
    <citation type="submission" date="2018-06" db="EMBL/GenBank/DDBJ databases">
        <authorList>
            <consortium name="Pathogen Informatics"/>
            <person name="Doyle S."/>
        </authorList>
    </citation>
    <scope>NUCLEOTIDE SEQUENCE [LARGE SCALE GENOMIC DNA]</scope>
    <source>
        <strain evidence="1 2">NCTC1934</strain>
    </source>
</reference>
<gene>
    <name evidence="1" type="ORF">NCTC1934_06905</name>
</gene>
<sequence length="109" mass="11968">MDLMLPNRLHVEMSPHQARRLAWVLRVAAAAGRRVSWSMAVAGPRAGERVRVRTEPGVVTVLVQGDAADLVAAEARDVEARLRDATKLVREPVRGATAADEWRLVLDLP</sequence>
<evidence type="ECO:0000313" key="1">
    <source>
        <dbReference type="EMBL" id="SUD49551.1"/>
    </source>
</evidence>
<keyword evidence="2" id="KW-1185">Reference proteome</keyword>